<dbReference type="EMBL" id="JBHMEW010000051">
    <property type="protein sequence ID" value="MFB9211608.1"/>
    <property type="molecule type" value="Genomic_DNA"/>
</dbReference>
<proteinExistence type="predicted"/>
<name>A0ABV5J5N7_9BACT</name>
<dbReference type="InterPro" id="IPR051608">
    <property type="entry name" value="RQC_Subunit_NEMF"/>
</dbReference>
<sequence length="519" mass="60150">MHLNYHFFKFLCPALQRELVGFQLLECFSQNKDELIMGFAREGKSQYIRANLSPSNPCISFPEEYARSKKNSVDLFPEAKGEVVQSFEVLPFERAFTLQFESGALFLFKLHGNRSNILLFPQKEAFPSGLFRGELQDDHSLTLSSLFKDLSITKERFVELEGNASKFLPTLGKIPRTWLKDKGYIAADLENKWTLMQEMLDMLSSPLFSICREKGQYYLSLLPEENPIFTTENPIEACNEYFKFAIVHHAFDQEKHQIQKQLEEQKKKTHAYLKKTTQKLLSLQKGKPLNQIADIIMANLHQIPKRAEKVTLFDFYENKEIVIKLKDGVSPQKQAENLYRKSKNRKIEEQQLLNNISEKETHFLELEELLEELNEIKDFKTLRQFAKTNGLGPKHKEKEERIPFKRFEFDGFEILVGKSAKANDEMLRYYSWKDDLWLHAKDVSGSHVIIKYKSGLTFPKTTIERAAEMAAYYSKNKNETLAPVIYTPCKYVRKVKGSPAGAVMVDKEKVVMVPPKGPE</sequence>
<comment type="caution">
    <text evidence="2">The sequence shown here is derived from an EMBL/GenBank/DDBJ whole genome shotgun (WGS) entry which is preliminary data.</text>
</comment>
<protein>
    <submittedName>
        <fullName evidence="2">NFACT RNA binding domain-containing protein</fullName>
    </submittedName>
</protein>
<dbReference type="PANTHER" id="PTHR15239">
    <property type="entry name" value="NUCLEAR EXPORT MEDIATOR FACTOR NEMF"/>
    <property type="match status" value="1"/>
</dbReference>
<accession>A0ABV5J5N7</accession>
<dbReference type="InterPro" id="IPR008532">
    <property type="entry name" value="NFACT_RNA-bd"/>
</dbReference>
<evidence type="ECO:0000259" key="1">
    <source>
        <dbReference type="Pfam" id="PF05670"/>
    </source>
</evidence>
<dbReference type="Gene3D" id="2.30.310.10">
    <property type="entry name" value="ibrinogen binding protein from staphylococcus aureus domain"/>
    <property type="match status" value="1"/>
</dbReference>
<evidence type="ECO:0000313" key="3">
    <source>
        <dbReference type="Proteomes" id="UP001589654"/>
    </source>
</evidence>
<gene>
    <name evidence="2" type="ORF">ACFFUR_07310</name>
</gene>
<feature type="domain" description="NFACT RNA-binding" evidence="1">
    <location>
        <begin position="408"/>
        <end position="504"/>
    </location>
</feature>
<dbReference type="Pfam" id="PF05670">
    <property type="entry name" value="NFACT-R_1"/>
    <property type="match status" value="1"/>
</dbReference>
<dbReference type="Pfam" id="PF05833">
    <property type="entry name" value="NFACT_N"/>
    <property type="match status" value="1"/>
</dbReference>
<keyword evidence="3" id="KW-1185">Reference proteome</keyword>
<dbReference type="Proteomes" id="UP001589654">
    <property type="component" value="Unassembled WGS sequence"/>
</dbReference>
<dbReference type="PANTHER" id="PTHR15239:SF6">
    <property type="entry name" value="RIBOSOME QUALITY CONTROL COMPLEX SUBUNIT NEMF"/>
    <property type="match status" value="1"/>
</dbReference>
<organism evidence="2 3">
    <name type="scientific">Echinicola jeungdonensis</name>
    <dbReference type="NCBI Taxonomy" id="709343"/>
    <lineage>
        <taxon>Bacteria</taxon>
        <taxon>Pseudomonadati</taxon>
        <taxon>Bacteroidota</taxon>
        <taxon>Cytophagia</taxon>
        <taxon>Cytophagales</taxon>
        <taxon>Cyclobacteriaceae</taxon>
        <taxon>Echinicola</taxon>
    </lineage>
</organism>
<evidence type="ECO:0000313" key="2">
    <source>
        <dbReference type="EMBL" id="MFB9211608.1"/>
    </source>
</evidence>
<reference evidence="2 3" key="1">
    <citation type="submission" date="2024-09" db="EMBL/GenBank/DDBJ databases">
        <authorList>
            <person name="Sun Q."/>
            <person name="Mori K."/>
        </authorList>
    </citation>
    <scope>NUCLEOTIDE SEQUENCE [LARGE SCALE GENOMIC DNA]</scope>
    <source>
        <strain evidence="2 3">CECT 7682</strain>
    </source>
</reference>
<dbReference type="RefSeq" id="WP_290248527.1">
    <property type="nucleotide sequence ID" value="NZ_JAUFQT010000001.1"/>
</dbReference>